<dbReference type="EMBL" id="LBOW01000011">
    <property type="protein sequence ID" value="KKP44153.1"/>
    <property type="molecule type" value="Genomic_DNA"/>
</dbReference>
<reference evidence="1 2" key="1">
    <citation type="journal article" date="2015" name="Nature">
        <title>rRNA introns, odd ribosomes, and small enigmatic genomes across a large radiation of phyla.</title>
        <authorList>
            <person name="Brown C.T."/>
            <person name="Hug L.A."/>
            <person name="Thomas B.C."/>
            <person name="Sharon I."/>
            <person name="Castelle C.J."/>
            <person name="Singh A."/>
            <person name="Wilkins M.J."/>
            <person name="Williams K.H."/>
            <person name="Banfield J.F."/>
        </authorList>
    </citation>
    <scope>NUCLEOTIDE SEQUENCE [LARGE SCALE GENOMIC DNA]</scope>
</reference>
<evidence type="ECO:0000313" key="1">
    <source>
        <dbReference type="EMBL" id="KKP44153.1"/>
    </source>
</evidence>
<organism evidence="1 2">
    <name type="scientific">Candidatus Woesebacteria bacterium GW2011_GWB1_33_22</name>
    <dbReference type="NCBI Taxonomy" id="1618566"/>
    <lineage>
        <taxon>Bacteria</taxon>
        <taxon>Candidatus Woeseibacteriota</taxon>
    </lineage>
</organism>
<accession>A0A0F9ZIZ1</accession>
<proteinExistence type="predicted"/>
<dbReference type="AlphaFoldDB" id="A0A0F9ZIZ1"/>
<evidence type="ECO:0000313" key="2">
    <source>
        <dbReference type="Proteomes" id="UP000034778"/>
    </source>
</evidence>
<comment type="caution">
    <text evidence="1">The sequence shown here is derived from an EMBL/GenBank/DDBJ whole genome shotgun (WGS) entry which is preliminary data.</text>
</comment>
<name>A0A0F9ZIZ1_9BACT</name>
<gene>
    <name evidence="1" type="ORF">UR35_C0011G0039</name>
</gene>
<dbReference type="STRING" id="1618566.UR35_C0011G0039"/>
<dbReference type="Proteomes" id="UP000034778">
    <property type="component" value="Unassembled WGS sequence"/>
</dbReference>
<protein>
    <submittedName>
        <fullName evidence="1">Uncharacterized protein</fullName>
    </submittedName>
</protein>
<sequence>MVVNILVDKISSTFGINRIVCFLYFGSNAFKLNVNNRSDYDFLLLLDKYNKNDLSKLRRIVSTKMFGKTDLNLNILYQRDILKRGLNDFQLRSLRPDFYSYLETTICLIGNNFFERYPLIISNKKLCEYVDFKIQEYYGRCDKLFLLEKSSKTLIAKIKKYTNEMLRMFLVREGKLTISQIKNTLYTDIYNQAVIHKIVSNNFQSLISSTKLEKIERARRIIYQKYLEKFNQS</sequence>